<keyword evidence="4" id="KW-1185">Reference proteome</keyword>
<evidence type="ECO:0000313" key="4">
    <source>
        <dbReference type="Proteomes" id="UP000073816"/>
    </source>
</evidence>
<dbReference type="GO" id="GO:0016226">
    <property type="term" value="P:iron-sulfur cluster assembly"/>
    <property type="evidence" value="ECO:0007669"/>
    <property type="project" value="InterPro"/>
</dbReference>
<dbReference type="KEGG" id="alm:AO498_05240"/>
<dbReference type="PIRSF" id="PIRSF036773">
    <property type="entry name" value="HIRIP5"/>
    <property type="match status" value="1"/>
</dbReference>
<dbReference type="SUPFAM" id="SSF117916">
    <property type="entry name" value="Fe-S cluster assembly (FSCA) domain-like"/>
    <property type="match status" value="1"/>
</dbReference>
<dbReference type="InterPro" id="IPR035433">
    <property type="entry name" value="NFU1-like"/>
</dbReference>
<dbReference type="PATRIC" id="fig|1727163.4.peg.1093"/>
<reference evidence="3 4" key="2">
    <citation type="journal article" date="2016" name="Genome Announc.">
        <title>Complete Genome Sequence of Algoriphagus sp. Strain M8-2, Isolated from a Brackish Lake.</title>
        <authorList>
            <person name="Muraguchi Y."/>
            <person name="Kushimoto K."/>
            <person name="Ohtsubo Y."/>
            <person name="Suzuki T."/>
            <person name="Dohra H."/>
            <person name="Kimbara K."/>
            <person name="Shintani M."/>
        </authorList>
    </citation>
    <scope>NUCLEOTIDE SEQUENCE [LARGE SCALE GENOMIC DNA]</scope>
    <source>
        <strain evidence="3 4">M8-2</strain>
    </source>
</reference>
<dbReference type="SUPFAM" id="SSF110836">
    <property type="entry name" value="Hypothetical protein SAV1430"/>
    <property type="match status" value="1"/>
</dbReference>
<evidence type="ECO:0000256" key="1">
    <source>
        <dbReference type="ARBA" id="ARBA00006420"/>
    </source>
</evidence>
<accession>A0A142EL02</accession>
<dbReference type="InterPro" id="IPR014824">
    <property type="entry name" value="Nfu/NifU_N"/>
</dbReference>
<dbReference type="STRING" id="1727163.AO498_05240"/>
<evidence type="ECO:0000313" key="3">
    <source>
        <dbReference type="EMBL" id="AMQ55807.1"/>
    </source>
</evidence>
<feature type="domain" description="Scaffold protein Nfu/NifU N-terminal" evidence="2">
    <location>
        <begin position="36"/>
        <end position="123"/>
    </location>
</feature>
<proteinExistence type="inferred from homology"/>
<dbReference type="EMBL" id="CP012836">
    <property type="protein sequence ID" value="AMQ55807.1"/>
    <property type="molecule type" value="Genomic_DNA"/>
</dbReference>
<dbReference type="InterPro" id="IPR036498">
    <property type="entry name" value="Nfu/NifU_N_sf"/>
</dbReference>
<dbReference type="Proteomes" id="UP000073816">
    <property type="component" value="Chromosome"/>
</dbReference>
<dbReference type="Gene3D" id="3.30.1370.70">
    <property type="entry name" value="Scaffold protein Nfu/NifU, N-terminal domain"/>
    <property type="match status" value="1"/>
</dbReference>
<dbReference type="PANTHER" id="PTHR11178">
    <property type="entry name" value="IRON-SULFUR CLUSTER SCAFFOLD PROTEIN NFU-RELATED"/>
    <property type="match status" value="1"/>
</dbReference>
<sequence length="218" mass="24230">MKGNSKASELPKPFLVFLYNQIKNTMLKAQARPVHLYMEANPNPNSLKFVANFMLVDEGLSFDFPDAESTTNSQLAKELFNFAAVQRVFIASNFVTVTKSEEVEWPEIQTIIRDHIKQYLEAGQKAVQASFDKDPLFDENDSEIVKKIKGILDEYIRPAVEQDGGAIVFHSFTDGVVKVLLQGSCSGCPSSTITLKAGIQNLLTRMLPEVKEVVAEGI</sequence>
<organism evidence="3 4">
    <name type="scientific">Algoriphagus sanaruensis</name>
    <dbReference type="NCBI Taxonomy" id="1727163"/>
    <lineage>
        <taxon>Bacteria</taxon>
        <taxon>Pseudomonadati</taxon>
        <taxon>Bacteroidota</taxon>
        <taxon>Cytophagia</taxon>
        <taxon>Cytophagales</taxon>
        <taxon>Cyclobacteriaceae</taxon>
        <taxon>Algoriphagus</taxon>
    </lineage>
</organism>
<dbReference type="GO" id="GO:0005506">
    <property type="term" value="F:iron ion binding"/>
    <property type="evidence" value="ECO:0007669"/>
    <property type="project" value="InterPro"/>
</dbReference>
<dbReference type="AlphaFoldDB" id="A0A142EL02"/>
<protein>
    <submittedName>
        <fullName evidence="3">Thioredoxin</fullName>
    </submittedName>
</protein>
<dbReference type="GO" id="GO:0051536">
    <property type="term" value="F:iron-sulfur cluster binding"/>
    <property type="evidence" value="ECO:0007669"/>
    <property type="project" value="InterPro"/>
</dbReference>
<dbReference type="InterPro" id="IPR001075">
    <property type="entry name" value="NIF_FeS_clus_asmbl_NifU_C"/>
</dbReference>
<dbReference type="Pfam" id="PF01106">
    <property type="entry name" value="NifU"/>
    <property type="match status" value="1"/>
</dbReference>
<evidence type="ECO:0000259" key="2">
    <source>
        <dbReference type="SMART" id="SM00932"/>
    </source>
</evidence>
<gene>
    <name evidence="3" type="ORF">AO498_05240</name>
</gene>
<comment type="similarity">
    <text evidence="1">Belongs to the NifU family.</text>
</comment>
<reference evidence="4" key="1">
    <citation type="submission" date="2015-09" db="EMBL/GenBank/DDBJ databases">
        <title>Complete sequence of Algoriphagus sp. M8-2.</title>
        <authorList>
            <person name="Shintani M."/>
        </authorList>
    </citation>
    <scope>NUCLEOTIDE SEQUENCE [LARGE SCALE GENOMIC DNA]</scope>
    <source>
        <strain evidence="4">M8-2</strain>
    </source>
</reference>
<dbReference type="Gene3D" id="3.30.300.130">
    <property type="entry name" value="Fe-S cluster assembly (FSCA)"/>
    <property type="match status" value="1"/>
</dbReference>
<dbReference type="InterPro" id="IPR034904">
    <property type="entry name" value="FSCA_dom_sf"/>
</dbReference>
<dbReference type="PANTHER" id="PTHR11178:SF1">
    <property type="entry name" value="NFU1 IRON-SULFUR CLUSTER SCAFFOLD HOMOLOG, MITOCHONDRIAL"/>
    <property type="match status" value="1"/>
</dbReference>
<dbReference type="SMART" id="SM00932">
    <property type="entry name" value="Nfu_N"/>
    <property type="match status" value="1"/>
</dbReference>
<name>A0A142EL02_9BACT</name>
<dbReference type="Pfam" id="PF08712">
    <property type="entry name" value="Nfu_N"/>
    <property type="match status" value="1"/>
</dbReference>